<comment type="caution">
    <text evidence="6">The sequence shown here is derived from an EMBL/GenBank/DDBJ whole genome shotgun (WGS) entry which is preliminary data.</text>
</comment>
<protein>
    <recommendedName>
        <fullName evidence="3">4a-hydroxytetrahydrobiopterin dehydratase</fullName>
        <ecNumber evidence="3">4.2.1.96</ecNumber>
    </recommendedName>
    <alternativeName>
        <fullName evidence="5">4-alpha-hydroxy-tetrahydropterin dehydratase</fullName>
    </alternativeName>
</protein>
<dbReference type="Gene3D" id="3.30.1360.20">
    <property type="entry name" value="Transcriptional coactivator/pterin dehydratase"/>
    <property type="match status" value="1"/>
</dbReference>
<dbReference type="AlphaFoldDB" id="A0A9N9FE33"/>
<dbReference type="SUPFAM" id="SSF55248">
    <property type="entry name" value="PCD-like"/>
    <property type="match status" value="1"/>
</dbReference>
<evidence type="ECO:0000313" key="7">
    <source>
        <dbReference type="Proteomes" id="UP000789396"/>
    </source>
</evidence>
<dbReference type="GO" id="GO:0006729">
    <property type="term" value="P:tetrahydrobiopterin biosynthetic process"/>
    <property type="evidence" value="ECO:0007669"/>
    <property type="project" value="InterPro"/>
</dbReference>
<dbReference type="Proteomes" id="UP000789396">
    <property type="component" value="Unassembled WGS sequence"/>
</dbReference>
<gene>
    <name evidence="6" type="ORF">RFULGI_LOCUS3632</name>
</gene>
<dbReference type="Pfam" id="PF01329">
    <property type="entry name" value="Pterin_4a"/>
    <property type="match status" value="1"/>
</dbReference>
<dbReference type="PANTHER" id="PTHR12599">
    <property type="entry name" value="PTERIN-4-ALPHA-CARBINOLAMINE DEHYDRATASE"/>
    <property type="match status" value="1"/>
</dbReference>
<evidence type="ECO:0000256" key="4">
    <source>
        <dbReference type="ARBA" id="ARBA00023239"/>
    </source>
</evidence>
<evidence type="ECO:0000256" key="1">
    <source>
        <dbReference type="ARBA" id="ARBA00001554"/>
    </source>
</evidence>
<evidence type="ECO:0000256" key="3">
    <source>
        <dbReference type="ARBA" id="ARBA00013252"/>
    </source>
</evidence>
<dbReference type="EC" id="4.2.1.96" evidence="3"/>
<accession>A0A9N9FE33</accession>
<dbReference type="PANTHER" id="PTHR12599:SF0">
    <property type="entry name" value="PTERIN-4-ALPHA-CARBINOLAMINE DEHYDRATASE"/>
    <property type="match status" value="1"/>
</dbReference>
<feature type="non-terminal residue" evidence="6">
    <location>
        <position position="1"/>
    </location>
</feature>
<evidence type="ECO:0000256" key="5">
    <source>
        <dbReference type="ARBA" id="ARBA00030497"/>
    </source>
</evidence>
<sequence length="68" mass="7906">YTMTQKLTEDEIKALKPQSWELVPEGDAIKKSFKFKDFNEAFGFMTRIALRADKVGLFIHLENINQIT</sequence>
<name>A0A9N9FE33_9GLOM</name>
<dbReference type="InterPro" id="IPR036428">
    <property type="entry name" value="PCD_sf"/>
</dbReference>
<comment type="similarity">
    <text evidence="2">Belongs to the pterin-4-alpha-carbinolamine dehydratase family.</text>
</comment>
<dbReference type="GO" id="GO:0008124">
    <property type="term" value="F:4-alpha-hydroxytetrahydrobiopterin dehydratase activity"/>
    <property type="evidence" value="ECO:0007669"/>
    <property type="project" value="UniProtKB-EC"/>
</dbReference>
<keyword evidence="7" id="KW-1185">Reference proteome</keyword>
<keyword evidence="4" id="KW-0456">Lyase</keyword>
<evidence type="ECO:0000256" key="2">
    <source>
        <dbReference type="ARBA" id="ARBA00006472"/>
    </source>
</evidence>
<dbReference type="EMBL" id="CAJVPZ010003246">
    <property type="protein sequence ID" value="CAG8527317.1"/>
    <property type="molecule type" value="Genomic_DNA"/>
</dbReference>
<proteinExistence type="inferred from homology"/>
<reference evidence="6" key="1">
    <citation type="submission" date="2021-06" db="EMBL/GenBank/DDBJ databases">
        <authorList>
            <person name="Kallberg Y."/>
            <person name="Tangrot J."/>
            <person name="Rosling A."/>
        </authorList>
    </citation>
    <scope>NUCLEOTIDE SEQUENCE</scope>
    <source>
        <strain evidence="6">IN212</strain>
    </source>
</reference>
<comment type="catalytic activity">
    <reaction evidence="1">
        <text>(4aS,6R)-4a-hydroxy-L-erythro-5,6,7,8-tetrahydrobiopterin = (6R)-L-erythro-6,7-dihydrobiopterin + H2O</text>
        <dbReference type="Rhea" id="RHEA:11920"/>
        <dbReference type="ChEBI" id="CHEBI:15377"/>
        <dbReference type="ChEBI" id="CHEBI:15642"/>
        <dbReference type="ChEBI" id="CHEBI:43120"/>
        <dbReference type="EC" id="4.2.1.96"/>
    </reaction>
</comment>
<dbReference type="InterPro" id="IPR001533">
    <property type="entry name" value="Pterin_deHydtase"/>
</dbReference>
<dbReference type="OrthoDB" id="277398at2759"/>
<evidence type="ECO:0000313" key="6">
    <source>
        <dbReference type="EMBL" id="CAG8527317.1"/>
    </source>
</evidence>
<organism evidence="6 7">
    <name type="scientific">Racocetra fulgida</name>
    <dbReference type="NCBI Taxonomy" id="60492"/>
    <lineage>
        <taxon>Eukaryota</taxon>
        <taxon>Fungi</taxon>
        <taxon>Fungi incertae sedis</taxon>
        <taxon>Mucoromycota</taxon>
        <taxon>Glomeromycotina</taxon>
        <taxon>Glomeromycetes</taxon>
        <taxon>Diversisporales</taxon>
        <taxon>Gigasporaceae</taxon>
        <taxon>Racocetra</taxon>
    </lineage>
</organism>